<dbReference type="GO" id="GO:0045892">
    <property type="term" value="P:negative regulation of DNA-templated transcription"/>
    <property type="evidence" value="ECO:0007669"/>
    <property type="project" value="TreeGrafter"/>
</dbReference>
<dbReference type="Gene3D" id="1.10.10.10">
    <property type="entry name" value="Winged helix-like DNA-binding domain superfamily/Winged helix DNA-binding domain"/>
    <property type="match status" value="1"/>
</dbReference>
<keyword evidence="11" id="KW-0464">Manganese</keyword>
<evidence type="ECO:0000256" key="4">
    <source>
        <dbReference type="ARBA" id="ARBA00022490"/>
    </source>
</evidence>
<keyword evidence="6" id="KW-0408">Iron</keyword>
<keyword evidence="10" id="KW-0804">Transcription</keyword>
<dbReference type="GO" id="GO:0046983">
    <property type="term" value="F:protein dimerization activity"/>
    <property type="evidence" value="ECO:0007669"/>
    <property type="project" value="InterPro"/>
</dbReference>
<dbReference type="PANTHER" id="PTHR33238:SF11">
    <property type="entry name" value="TRANSCRIPTIONAL REGULATOR MNTR"/>
    <property type="match status" value="1"/>
</dbReference>
<evidence type="ECO:0000256" key="2">
    <source>
        <dbReference type="ARBA" id="ARBA00007871"/>
    </source>
</evidence>
<dbReference type="InterPro" id="IPR038157">
    <property type="entry name" value="FeoA_core_dom"/>
</dbReference>
<keyword evidence="7" id="KW-0805">Transcription regulation</keyword>
<accession>A0A5F0M183</accession>
<dbReference type="InterPro" id="IPR007167">
    <property type="entry name" value="Fe-transptr_FeoA-like"/>
</dbReference>
<name>A0A5F0M183_9MICC</name>
<dbReference type="Gene3D" id="2.30.30.90">
    <property type="match status" value="1"/>
</dbReference>
<dbReference type="SUPFAM" id="SSF46785">
    <property type="entry name" value="Winged helix' DNA-binding domain"/>
    <property type="match status" value="1"/>
</dbReference>
<evidence type="ECO:0000256" key="1">
    <source>
        <dbReference type="ARBA" id="ARBA00004496"/>
    </source>
</evidence>
<evidence type="ECO:0000256" key="12">
    <source>
        <dbReference type="ARBA" id="ARBA00032593"/>
    </source>
</evidence>
<dbReference type="InterPro" id="IPR008988">
    <property type="entry name" value="Transcriptional_repressor_C"/>
</dbReference>
<protein>
    <recommendedName>
        <fullName evidence="12">Manganese transport regulator</fullName>
    </recommendedName>
</protein>
<dbReference type="GO" id="GO:0003700">
    <property type="term" value="F:DNA-binding transcription factor activity"/>
    <property type="evidence" value="ECO:0007669"/>
    <property type="project" value="InterPro"/>
</dbReference>
<dbReference type="Proteomes" id="UP000769484">
    <property type="component" value="Unassembled WGS sequence"/>
</dbReference>
<evidence type="ECO:0000256" key="10">
    <source>
        <dbReference type="ARBA" id="ARBA00023163"/>
    </source>
</evidence>
<dbReference type="Pfam" id="PF02742">
    <property type="entry name" value="Fe_dep_repr_C"/>
    <property type="match status" value="1"/>
</dbReference>
<dbReference type="PANTHER" id="PTHR33238">
    <property type="entry name" value="IRON (METAL) DEPENDENT REPRESSOR, DTXR FAMILY"/>
    <property type="match status" value="1"/>
</dbReference>
<dbReference type="GO" id="GO:0005737">
    <property type="term" value="C:cytoplasm"/>
    <property type="evidence" value="ECO:0007669"/>
    <property type="project" value="UniProtKB-SubCell"/>
</dbReference>
<dbReference type="SMART" id="SM00899">
    <property type="entry name" value="FeoA"/>
    <property type="match status" value="1"/>
</dbReference>
<dbReference type="InterPro" id="IPR036388">
    <property type="entry name" value="WH-like_DNA-bd_sf"/>
</dbReference>
<dbReference type="GO" id="GO:0046914">
    <property type="term" value="F:transition metal ion binding"/>
    <property type="evidence" value="ECO:0007669"/>
    <property type="project" value="InterPro"/>
</dbReference>
<evidence type="ECO:0000313" key="14">
    <source>
        <dbReference type="Proteomes" id="UP000769484"/>
    </source>
</evidence>
<dbReference type="EMBL" id="JABZXJ010000006">
    <property type="protein sequence ID" value="MBF1648887.1"/>
    <property type="molecule type" value="Genomic_DNA"/>
</dbReference>
<evidence type="ECO:0000313" key="13">
    <source>
        <dbReference type="EMBL" id="MBF1648887.1"/>
    </source>
</evidence>
<evidence type="ECO:0000256" key="9">
    <source>
        <dbReference type="ARBA" id="ARBA00023159"/>
    </source>
</evidence>
<dbReference type="Gene3D" id="1.10.60.10">
    <property type="entry name" value="Iron dependent repressor, metal binding and dimerisation domain"/>
    <property type="match status" value="1"/>
</dbReference>
<evidence type="ECO:0000256" key="6">
    <source>
        <dbReference type="ARBA" id="ARBA00023004"/>
    </source>
</evidence>
<evidence type="ECO:0000256" key="7">
    <source>
        <dbReference type="ARBA" id="ARBA00023015"/>
    </source>
</evidence>
<evidence type="ECO:0000256" key="5">
    <source>
        <dbReference type="ARBA" id="ARBA00022491"/>
    </source>
</evidence>
<dbReference type="InterPro" id="IPR001367">
    <property type="entry name" value="Fe_dep_repressor"/>
</dbReference>
<dbReference type="Pfam" id="PF04023">
    <property type="entry name" value="FeoA"/>
    <property type="match status" value="1"/>
</dbReference>
<organism evidence="13 14">
    <name type="scientific">Rothia dentocariosa</name>
    <dbReference type="NCBI Taxonomy" id="2047"/>
    <lineage>
        <taxon>Bacteria</taxon>
        <taxon>Bacillati</taxon>
        <taxon>Actinomycetota</taxon>
        <taxon>Actinomycetes</taxon>
        <taxon>Micrococcales</taxon>
        <taxon>Micrococcaceae</taxon>
        <taxon>Rothia</taxon>
    </lineage>
</organism>
<dbReference type="InterPro" id="IPR050536">
    <property type="entry name" value="DtxR_MntR_Metal-Reg"/>
</dbReference>
<comment type="subunit">
    <text evidence="3">Homodimer.</text>
</comment>
<dbReference type="InterPro" id="IPR036390">
    <property type="entry name" value="WH_DNA-bd_sf"/>
</dbReference>
<comment type="caution">
    <text evidence="13">The sequence shown here is derived from an EMBL/GenBank/DDBJ whole genome shotgun (WGS) entry which is preliminary data.</text>
</comment>
<dbReference type="InterPro" id="IPR022689">
    <property type="entry name" value="Iron_dep_repressor"/>
</dbReference>
<dbReference type="SMART" id="SM00529">
    <property type="entry name" value="HTH_DTXR"/>
    <property type="match status" value="1"/>
</dbReference>
<dbReference type="AlphaFoldDB" id="A0A5F0M183"/>
<sequence length="238" mass="26026">MPLSELSVSTQNYLKAIWSLEEWTEAPATASALAERMGLRVSSVSDGLKRLAAADLIDHQRYGAIELTPLGRTYAVAMIRRHRLIETFLVETLGYTWDRVHDEAEVLEHAVSDFMIERIDAILNHPTRDPHGDPIPDASGRISFPQTVPLTQCEPGERVVLERITDSDPRLLRYLQDHGFVPGARLLLEEGAPFSEAVNVRVLAHANHSDAPAAQNPGSGAIPLGTVAAAGLFVSRPS</sequence>
<dbReference type="SUPFAM" id="SSF47979">
    <property type="entry name" value="Iron-dependent repressor protein, dimerization domain"/>
    <property type="match status" value="1"/>
</dbReference>
<dbReference type="Pfam" id="PF01325">
    <property type="entry name" value="Fe_dep_repress"/>
    <property type="match status" value="1"/>
</dbReference>
<keyword evidence="4" id="KW-0963">Cytoplasm</keyword>
<reference evidence="13" key="1">
    <citation type="submission" date="2020-04" db="EMBL/GenBank/DDBJ databases">
        <title>Deep metagenomics examines the oral microbiome during advanced dental caries in children, revealing novel taxa and co-occurrences with host molecules.</title>
        <authorList>
            <person name="Baker J.L."/>
            <person name="Morton J.T."/>
            <person name="Dinis M."/>
            <person name="Alvarez R."/>
            <person name="Tran N.C."/>
            <person name="Knight R."/>
            <person name="Edlund A."/>
        </authorList>
    </citation>
    <scope>NUCLEOTIDE SEQUENCE</scope>
    <source>
        <strain evidence="13">JCVI_47_bin.4</strain>
    </source>
</reference>
<proteinExistence type="inferred from homology"/>
<keyword evidence="5" id="KW-0678">Repressor</keyword>
<dbReference type="InterPro" id="IPR036421">
    <property type="entry name" value="Fe_dep_repressor_sf"/>
</dbReference>
<dbReference type="InterPro" id="IPR022687">
    <property type="entry name" value="HTH_DTXR"/>
</dbReference>
<gene>
    <name evidence="13" type="ORF">HXO56_02135</name>
</gene>
<dbReference type="RefSeq" id="WP_004005786.1">
    <property type="nucleotide sequence ID" value="NZ_CAUREM010000045.1"/>
</dbReference>
<dbReference type="PROSITE" id="PS50944">
    <property type="entry name" value="HTH_DTXR"/>
    <property type="match status" value="1"/>
</dbReference>
<evidence type="ECO:0000256" key="8">
    <source>
        <dbReference type="ARBA" id="ARBA00023125"/>
    </source>
</evidence>
<dbReference type="GO" id="GO:0003677">
    <property type="term" value="F:DNA binding"/>
    <property type="evidence" value="ECO:0007669"/>
    <property type="project" value="UniProtKB-KW"/>
</dbReference>
<dbReference type="FunFam" id="1.10.60.10:FF:000004">
    <property type="entry name" value="DtxR family transcriptional regulator"/>
    <property type="match status" value="1"/>
</dbReference>
<keyword evidence="9" id="KW-0010">Activator</keyword>
<evidence type="ECO:0000256" key="3">
    <source>
        <dbReference type="ARBA" id="ARBA00011738"/>
    </source>
</evidence>
<dbReference type="SUPFAM" id="SSF50037">
    <property type="entry name" value="C-terminal domain of transcriptional repressors"/>
    <property type="match status" value="1"/>
</dbReference>
<evidence type="ECO:0000256" key="11">
    <source>
        <dbReference type="ARBA" id="ARBA00023211"/>
    </source>
</evidence>
<keyword evidence="8" id="KW-0238">DNA-binding</keyword>
<comment type="similarity">
    <text evidence="2">Belongs to the DtxR/MntR family.</text>
</comment>
<comment type="subcellular location">
    <subcellularLocation>
        <location evidence="1">Cytoplasm</location>
    </subcellularLocation>
</comment>